<accession>A0ABN1G049</accession>
<gene>
    <name evidence="4" type="ORF">GCM10008943_15940</name>
</gene>
<keyword evidence="2" id="KW-1133">Transmembrane helix</keyword>
<keyword evidence="2" id="KW-0812">Transmembrane</keyword>
<evidence type="ECO:0000256" key="2">
    <source>
        <dbReference type="SAM" id="Phobius"/>
    </source>
</evidence>
<dbReference type="InterPro" id="IPR032710">
    <property type="entry name" value="NTF2-like_dom_sf"/>
</dbReference>
<feature type="transmembrane region" description="Helical" evidence="2">
    <location>
        <begin position="123"/>
        <end position="145"/>
    </location>
</feature>
<evidence type="ECO:0000256" key="1">
    <source>
        <dbReference type="SAM" id="MobiDB-lite"/>
    </source>
</evidence>
<dbReference type="Proteomes" id="UP001424441">
    <property type="component" value="Unassembled WGS sequence"/>
</dbReference>
<dbReference type="RefSeq" id="WP_343804176.1">
    <property type="nucleotide sequence ID" value="NZ_BAAADE010000002.1"/>
</dbReference>
<feature type="compositionally biased region" description="Polar residues" evidence="1">
    <location>
        <begin position="66"/>
        <end position="75"/>
    </location>
</feature>
<feature type="transmembrane region" description="Helical" evidence="2">
    <location>
        <begin position="6"/>
        <end position="26"/>
    </location>
</feature>
<dbReference type="SMART" id="SM00978">
    <property type="entry name" value="Tim44"/>
    <property type="match status" value="1"/>
</dbReference>
<dbReference type="InterPro" id="IPR007379">
    <property type="entry name" value="Tim44-like_dom"/>
</dbReference>
<organism evidence="4 5">
    <name type="scientific">Paenochrobactrum glaciei</name>
    <dbReference type="NCBI Taxonomy" id="486407"/>
    <lineage>
        <taxon>Bacteria</taxon>
        <taxon>Pseudomonadati</taxon>
        <taxon>Pseudomonadota</taxon>
        <taxon>Alphaproteobacteria</taxon>
        <taxon>Hyphomicrobiales</taxon>
        <taxon>Brucellaceae</taxon>
        <taxon>Paenochrobactrum</taxon>
    </lineage>
</organism>
<feature type="transmembrane region" description="Helical" evidence="2">
    <location>
        <begin position="98"/>
        <end position="117"/>
    </location>
</feature>
<proteinExistence type="predicted"/>
<dbReference type="SUPFAM" id="SSF54427">
    <property type="entry name" value="NTF2-like"/>
    <property type="match status" value="1"/>
</dbReference>
<protein>
    <submittedName>
        <fullName evidence="4">Tim44 domain-containing protein</fullName>
    </submittedName>
</protein>
<reference evidence="4 5" key="1">
    <citation type="journal article" date="2019" name="Int. J. Syst. Evol. Microbiol.">
        <title>The Global Catalogue of Microorganisms (GCM) 10K type strain sequencing project: providing services to taxonomists for standard genome sequencing and annotation.</title>
        <authorList>
            <consortium name="The Broad Institute Genomics Platform"/>
            <consortium name="The Broad Institute Genome Sequencing Center for Infectious Disease"/>
            <person name="Wu L."/>
            <person name="Ma J."/>
        </authorList>
    </citation>
    <scope>NUCLEOTIDE SEQUENCE [LARGE SCALE GENOMIC DNA]</scope>
    <source>
        <strain evidence="4 5">JCM 15115</strain>
    </source>
</reference>
<evidence type="ECO:0000259" key="3">
    <source>
        <dbReference type="SMART" id="SM00978"/>
    </source>
</evidence>
<dbReference type="PANTHER" id="PTHR41542:SF1">
    <property type="entry name" value="BLL5807 PROTEIN"/>
    <property type="match status" value="1"/>
</dbReference>
<keyword evidence="2" id="KW-0472">Membrane</keyword>
<name>A0ABN1G049_9HYPH</name>
<comment type="caution">
    <text evidence="4">The sequence shown here is derived from an EMBL/GenBank/DDBJ whole genome shotgun (WGS) entry which is preliminary data.</text>
</comment>
<feature type="domain" description="Tim44-like" evidence="3">
    <location>
        <begin position="200"/>
        <end position="344"/>
    </location>
</feature>
<dbReference type="EMBL" id="BAAADE010000002">
    <property type="protein sequence ID" value="GAA0601504.1"/>
    <property type="molecule type" value="Genomic_DNA"/>
</dbReference>
<dbReference type="Pfam" id="PF04280">
    <property type="entry name" value="Tim44"/>
    <property type="match status" value="1"/>
</dbReference>
<evidence type="ECO:0000313" key="5">
    <source>
        <dbReference type="Proteomes" id="UP001424441"/>
    </source>
</evidence>
<keyword evidence="5" id="KW-1185">Reference proteome</keyword>
<feature type="compositionally biased region" description="Low complexity" evidence="1">
    <location>
        <begin position="48"/>
        <end position="61"/>
    </location>
</feature>
<sequence>MFRAASRFTQLLAIVAVGLATSLVIIDTADARRMGGGFGSRGARTHQAPAPTRTAPNNAAPVDRSMTPNTGNTAQRPAAAPAAANAAKPGLFGGFGRSMLGGLMMGGLLGMLLGSGFGGMAGMFGMLLQVAIIALLAMLAMRFFASRRQTATAGASAGNAHAYAQPQGFGSQGFGAAKSSVPNTGGSFGGRTPSVNPFEAKADEEPVVEEKPFSVGQEELNRFEEMLTEIQTAYGQEDYGVLRKLSTPEAMSYLAEELGEIASSGKRNSVTDIKLLQGDISESWSEGDKDYVTVAMRYSSVDVMVDRVSGDVVEGNPDEATESTELWTFVRQDAGEWKLSAIQSAND</sequence>
<feature type="region of interest" description="Disordered" evidence="1">
    <location>
        <begin position="38"/>
        <end position="82"/>
    </location>
</feature>
<dbReference type="Gene3D" id="3.10.450.240">
    <property type="match status" value="1"/>
</dbReference>
<evidence type="ECO:0000313" key="4">
    <source>
        <dbReference type="EMBL" id="GAA0601504.1"/>
    </source>
</evidence>
<dbReference type="PANTHER" id="PTHR41542">
    <property type="entry name" value="BLL5807 PROTEIN"/>
    <property type="match status" value="1"/>
</dbReference>